<proteinExistence type="predicted"/>
<reference evidence="2" key="1">
    <citation type="submission" date="2020-08" db="EMBL/GenBank/DDBJ databases">
        <title>Multicomponent nature underlies the extraordinary mechanical properties of spider dragline silk.</title>
        <authorList>
            <person name="Kono N."/>
            <person name="Nakamura H."/>
            <person name="Mori M."/>
            <person name="Yoshida Y."/>
            <person name="Ohtoshi R."/>
            <person name="Malay A.D."/>
            <person name="Moran D.A.P."/>
            <person name="Tomita M."/>
            <person name="Numata K."/>
            <person name="Arakawa K."/>
        </authorList>
    </citation>
    <scope>NUCLEOTIDE SEQUENCE</scope>
</reference>
<name>A0A8X6N5N0_NEPPI</name>
<evidence type="ECO:0000259" key="1">
    <source>
        <dbReference type="Pfam" id="PF23055"/>
    </source>
</evidence>
<evidence type="ECO:0000313" key="3">
    <source>
        <dbReference type="Proteomes" id="UP000887013"/>
    </source>
</evidence>
<dbReference type="Proteomes" id="UP000887013">
    <property type="component" value="Unassembled WGS sequence"/>
</dbReference>
<protein>
    <recommendedName>
        <fullName evidence="1">DUF7041 domain-containing protein</fullName>
    </recommendedName>
</protein>
<accession>A0A8X6N5N0</accession>
<gene>
    <name evidence="2" type="primary">AVEN_129475_1</name>
    <name evidence="2" type="ORF">NPIL_598761</name>
</gene>
<sequence length="124" mass="14244">MKQAIIIKSPTWQSNNHLFQSIILRYVRLEAQFDLAKLFIATTKVNYVFSVVESDIINSVSDLIIKQPENGKYEILKKRLIKVHSESETSKIQTRLLGLKLGDHLPSQLTRMRSLSDDNIGNNF</sequence>
<dbReference type="Pfam" id="PF23055">
    <property type="entry name" value="DUF7041"/>
    <property type="match status" value="1"/>
</dbReference>
<feature type="domain" description="DUF7041" evidence="1">
    <location>
        <begin position="26"/>
        <end position="96"/>
    </location>
</feature>
<dbReference type="AlphaFoldDB" id="A0A8X6N5N0"/>
<evidence type="ECO:0000313" key="2">
    <source>
        <dbReference type="EMBL" id="GFS95375.1"/>
    </source>
</evidence>
<dbReference type="InterPro" id="IPR055469">
    <property type="entry name" value="DUF7041"/>
</dbReference>
<dbReference type="EMBL" id="BMAW01100526">
    <property type="protein sequence ID" value="GFS95375.1"/>
    <property type="molecule type" value="Genomic_DNA"/>
</dbReference>
<dbReference type="PANTHER" id="PTHR33327">
    <property type="entry name" value="ENDONUCLEASE"/>
    <property type="match status" value="1"/>
</dbReference>
<dbReference type="PANTHER" id="PTHR33327:SF3">
    <property type="entry name" value="RNA-DIRECTED DNA POLYMERASE"/>
    <property type="match status" value="1"/>
</dbReference>
<comment type="caution">
    <text evidence="2">The sequence shown here is derived from an EMBL/GenBank/DDBJ whole genome shotgun (WGS) entry which is preliminary data.</text>
</comment>
<keyword evidence="3" id="KW-1185">Reference proteome</keyword>
<organism evidence="2 3">
    <name type="scientific">Nephila pilipes</name>
    <name type="common">Giant wood spider</name>
    <name type="synonym">Nephila maculata</name>
    <dbReference type="NCBI Taxonomy" id="299642"/>
    <lineage>
        <taxon>Eukaryota</taxon>
        <taxon>Metazoa</taxon>
        <taxon>Ecdysozoa</taxon>
        <taxon>Arthropoda</taxon>
        <taxon>Chelicerata</taxon>
        <taxon>Arachnida</taxon>
        <taxon>Araneae</taxon>
        <taxon>Araneomorphae</taxon>
        <taxon>Entelegynae</taxon>
        <taxon>Araneoidea</taxon>
        <taxon>Nephilidae</taxon>
        <taxon>Nephila</taxon>
    </lineage>
</organism>